<gene>
    <name evidence="2" type="ORF">ACFSW7_13140</name>
</gene>
<dbReference type="PANTHER" id="PTHR36836:SF1">
    <property type="entry name" value="COLANIC ACID BIOSYNTHESIS PROTEIN WCAK"/>
    <property type="match status" value="1"/>
</dbReference>
<comment type="caution">
    <text evidence="2">The sequence shown here is derived from an EMBL/GenBank/DDBJ whole genome shotgun (WGS) entry which is preliminary data.</text>
</comment>
<dbReference type="InterPro" id="IPR007345">
    <property type="entry name" value="Polysacch_pyruvyl_Trfase"/>
</dbReference>
<dbReference type="Proteomes" id="UP001597492">
    <property type="component" value="Unassembled WGS sequence"/>
</dbReference>
<dbReference type="RefSeq" id="WP_187325748.1">
    <property type="nucleotide sequence ID" value="NZ_JBHUNE010000009.1"/>
</dbReference>
<protein>
    <submittedName>
        <fullName evidence="2">Polysaccharide pyruvyl transferase family protein</fullName>
    </submittedName>
</protein>
<dbReference type="GO" id="GO:0016740">
    <property type="term" value="F:transferase activity"/>
    <property type="evidence" value="ECO:0007669"/>
    <property type="project" value="UniProtKB-KW"/>
</dbReference>
<name>A0ABW5V025_9MICO</name>
<dbReference type="EMBL" id="JBHUNE010000009">
    <property type="protein sequence ID" value="MFD2759323.1"/>
    <property type="molecule type" value="Genomic_DNA"/>
</dbReference>
<keyword evidence="2" id="KW-0808">Transferase</keyword>
<accession>A0ABW5V025</accession>
<evidence type="ECO:0000313" key="2">
    <source>
        <dbReference type="EMBL" id="MFD2759323.1"/>
    </source>
</evidence>
<reference evidence="3" key="1">
    <citation type="journal article" date="2019" name="Int. J. Syst. Evol. Microbiol.">
        <title>The Global Catalogue of Microorganisms (GCM) 10K type strain sequencing project: providing services to taxonomists for standard genome sequencing and annotation.</title>
        <authorList>
            <consortium name="The Broad Institute Genomics Platform"/>
            <consortium name="The Broad Institute Genome Sequencing Center for Infectious Disease"/>
            <person name="Wu L."/>
            <person name="Ma J."/>
        </authorList>
    </citation>
    <scope>NUCLEOTIDE SEQUENCE [LARGE SCALE GENOMIC DNA]</scope>
    <source>
        <strain evidence="3">TISTR 1514</strain>
    </source>
</reference>
<evidence type="ECO:0000313" key="3">
    <source>
        <dbReference type="Proteomes" id="UP001597492"/>
    </source>
</evidence>
<dbReference type="Pfam" id="PF04230">
    <property type="entry name" value="PS_pyruv_trans"/>
    <property type="match status" value="1"/>
</dbReference>
<organism evidence="2 3">
    <name type="scientific">Gulosibacter faecalis</name>
    <dbReference type="NCBI Taxonomy" id="272240"/>
    <lineage>
        <taxon>Bacteria</taxon>
        <taxon>Bacillati</taxon>
        <taxon>Actinomycetota</taxon>
        <taxon>Actinomycetes</taxon>
        <taxon>Micrococcales</taxon>
        <taxon>Microbacteriaceae</taxon>
        <taxon>Gulosibacter</taxon>
    </lineage>
</organism>
<evidence type="ECO:0000259" key="1">
    <source>
        <dbReference type="Pfam" id="PF04230"/>
    </source>
</evidence>
<sequence length="468" mass="50371">MSSHGGKPATTARLFYGHAASNWGDLAINYGAVELLREANLDVSGSTAVLLRPSDSFRRAAIESLGDLNTHDVPTTPRELGGEELQLVDYLENPTKFAADYEITPESIVVLNGGEHIHESSATPGNIIDLAWRVLPALAAAVTGARVVVLPSTLGPFRSQLGTAAREFLHASGAGALRDAASPSLAGGSVEQDWPVLVDAAFFDAQLKSTETEFDPHGRITIVARVEDFGLRAGTARSNFVEAKFRSEGYKNSRAYQLFYEIAARAIENGREVVIVVQTRSDRGLAVALHGDLVEAHPDARVSFEDPIDYGAFIDLLRHGNLVLTSRFHAAILALSQSVPAVGVFSETHGHKMPGLFELLKFPSGAVRLDDRVVEQVADEVFSAAEHVASTIEKTNEVIRGLKAETLKWFKAAVSQDNRSADTSTLRISALAALVRQSHVTRSRDDFASLKAKLAAIQATIAKFEPSS</sequence>
<dbReference type="PANTHER" id="PTHR36836">
    <property type="entry name" value="COLANIC ACID BIOSYNTHESIS PROTEIN WCAK"/>
    <property type="match status" value="1"/>
</dbReference>
<feature type="domain" description="Polysaccharide pyruvyl transferase" evidence="1">
    <location>
        <begin position="22"/>
        <end position="344"/>
    </location>
</feature>
<keyword evidence="3" id="KW-1185">Reference proteome</keyword>
<proteinExistence type="predicted"/>